<keyword evidence="1" id="KW-0812">Transmembrane</keyword>
<evidence type="ECO:0000256" key="1">
    <source>
        <dbReference type="SAM" id="Phobius"/>
    </source>
</evidence>
<protein>
    <recommendedName>
        <fullName evidence="4">DUF2214 domain-containing protein</fullName>
    </recommendedName>
</protein>
<keyword evidence="1" id="KW-1133">Transmembrane helix</keyword>
<evidence type="ECO:0000313" key="3">
    <source>
        <dbReference type="Proteomes" id="UP000228987"/>
    </source>
</evidence>
<sequence length="176" mass="20096">MFDEMMKSLSGLLAENPLTDLLSLSYYSFPVVEVVHVVTYGTFFGGMMMLDFRLLGVGRFISTQQTMRHILNIAWFAFALANFSGIVFFFVTPWEYPVNSIFQYKMLLIILAGLNALWMHKFLLADIDQWDMDVLPPRKVRVSAFISICLWVGVVVCGRLIAYSSSYGLNYPALNF</sequence>
<feature type="transmembrane region" description="Helical" evidence="1">
    <location>
        <begin position="140"/>
        <end position="162"/>
    </location>
</feature>
<evidence type="ECO:0008006" key="4">
    <source>
        <dbReference type="Google" id="ProtNLM"/>
    </source>
</evidence>
<accession>A0A2A5CDA5</accession>
<keyword evidence="1" id="KW-0472">Membrane</keyword>
<reference evidence="3" key="1">
    <citation type="submission" date="2017-08" db="EMBL/GenBank/DDBJ databases">
        <title>A dynamic microbial community with high functional redundancy inhabits the cold, oxic subseafloor aquifer.</title>
        <authorList>
            <person name="Tully B.J."/>
            <person name="Wheat C.G."/>
            <person name="Glazer B.T."/>
            <person name="Huber J.A."/>
        </authorList>
    </citation>
    <scope>NUCLEOTIDE SEQUENCE [LARGE SCALE GENOMIC DNA]</scope>
</reference>
<dbReference type="Proteomes" id="UP000228987">
    <property type="component" value="Unassembled WGS sequence"/>
</dbReference>
<comment type="caution">
    <text evidence="2">The sequence shown here is derived from an EMBL/GenBank/DDBJ whole genome shotgun (WGS) entry which is preliminary data.</text>
</comment>
<feature type="transmembrane region" description="Helical" evidence="1">
    <location>
        <begin position="26"/>
        <end position="50"/>
    </location>
</feature>
<evidence type="ECO:0000313" key="2">
    <source>
        <dbReference type="EMBL" id="PCJ41491.1"/>
    </source>
</evidence>
<proteinExistence type="predicted"/>
<gene>
    <name evidence="2" type="ORF">COA71_08000</name>
</gene>
<name>A0A2A5CDA5_9GAMM</name>
<dbReference type="EMBL" id="NVWI01000005">
    <property type="protein sequence ID" value="PCJ41491.1"/>
    <property type="molecule type" value="Genomic_DNA"/>
</dbReference>
<organism evidence="2 3">
    <name type="scientific">SAR86 cluster bacterium</name>
    <dbReference type="NCBI Taxonomy" id="2030880"/>
    <lineage>
        <taxon>Bacteria</taxon>
        <taxon>Pseudomonadati</taxon>
        <taxon>Pseudomonadota</taxon>
        <taxon>Gammaproteobacteria</taxon>
        <taxon>SAR86 cluster</taxon>
    </lineage>
</organism>
<feature type="transmembrane region" description="Helical" evidence="1">
    <location>
        <begin position="102"/>
        <end position="119"/>
    </location>
</feature>
<dbReference type="AlphaFoldDB" id="A0A2A5CDA5"/>
<feature type="transmembrane region" description="Helical" evidence="1">
    <location>
        <begin position="70"/>
        <end position="90"/>
    </location>
</feature>